<dbReference type="AlphaFoldDB" id="A0AAW2GJ67"/>
<dbReference type="EMBL" id="JADYXP020000003">
    <property type="protein sequence ID" value="KAL0127570.1"/>
    <property type="molecule type" value="Genomic_DNA"/>
</dbReference>
<comment type="caution">
    <text evidence="1">The sequence shown here is derived from an EMBL/GenBank/DDBJ whole genome shotgun (WGS) entry which is preliminary data.</text>
</comment>
<keyword evidence="2" id="KW-1185">Reference proteome</keyword>
<protein>
    <submittedName>
        <fullName evidence="1">Uncharacterized protein</fullName>
    </submittedName>
</protein>
<gene>
    <name evidence="1" type="ORF">PUN28_003091</name>
</gene>
<evidence type="ECO:0000313" key="1">
    <source>
        <dbReference type="EMBL" id="KAL0127570.1"/>
    </source>
</evidence>
<organism evidence="1 2">
    <name type="scientific">Cardiocondyla obscurior</name>
    <dbReference type="NCBI Taxonomy" id="286306"/>
    <lineage>
        <taxon>Eukaryota</taxon>
        <taxon>Metazoa</taxon>
        <taxon>Ecdysozoa</taxon>
        <taxon>Arthropoda</taxon>
        <taxon>Hexapoda</taxon>
        <taxon>Insecta</taxon>
        <taxon>Pterygota</taxon>
        <taxon>Neoptera</taxon>
        <taxon>Endopterygota</taxon>
        <taxon>Hymenoptera</taxon>
        <taxon>Apocrita</taxon>
        <taxon>Aculeata</taxon>
        <taxon>Formicoidea</taxon>
        <taxon>Formicidae</taxon>
        <taxon>Myrmicinae</taxon>
        <taxon>Cardiocondyla</taxon>
    </lineage>
</organism>
<sequence length="56" mass="6602">MRDLLMIKKERAGGKSADSWTNELEHVLQTRHKLYLCETWTFNLPQIFPGNAGYEY</sequence>
<reference evidence="1 2" key="1">
    <citation type="submission" date="2023-03" db="EMBL/GenBank/DDBJ databases">
        <title>High recombination rates correlate with genetic variation in Cardiocondyla obscurior ants.</title>
        <authorList>
            <person name="Errbii M."/>
        </authorList>
    </citation>
    <scope>NUCLEOTIDE SEQUENCE [LARGE SCALE GENOMIC DNA]</scope>
    <source>
        <strain evidence="1">Alpha-2009</strain>
        <tissue evidence="1">Whole body</tissue>
    </source>
</reference>
<dbReference type="Proteomes" id="UP001430953">
    <property type="component" value="Unassembled WGS sequence"/>
</dbReference>
<evidence type="ECO:0000313" key="2">
    <source>
        <dbReference type="Proteomes" id="UP001430953"/>
    </source>
</evidence>
<name>A0AAW2GJ67_9HYME</name>
<accession>A0AAW2GJ67</accession>
<proteinExistence type="predicted"/>